<accession>A0ABW4WXL1</accession>
<dbReference type="RefSeq" id="WP_229960424.1">
    <property type="nucleotide sequence ID" value="NZ_JAJJWI010000008.1"/>
</dbReference>
<feature type="domain" description="Thioredoxin" evidence="1">
    <location>
        <begin position="1"/>
        <end position="105"/>
    </location>
</feature>
<proteinExistence type="predicted"/>
<sequence length="105" mass="12006">MTILESNDNELRRLIFEKDRVIVKFIDEDCPVCRALAPTFQNFASNPDYQNITFVRMNAKENPVSSKEVKMSGTPFFAIYRNGTLKDCGIVSTEDGLRDLLQKLL</sequence>
<evidence type="ECO:0000313" key="2">
    <source>
        <dbReference type="EMBL" id="MFD2066610.1"/>
    </source>
</evidence>
<name>A0ABW4WXL1_9BACT</name>
<dbReference type="EMBL" id="JBHUHV010000022">
    <property type="protein sequence ID" value="MFD2066610.1"/>
    <property type="molecule type" value="Genomic_DNA"/>
</dbReference>
<dbReference type="InterPro" id="IPR036249">
    <property type="entry name" value="Thioredoxin-like_sf"/>
</dbReference>
<protein>
    <submittedName>
        <fullName evidence="2">Thioredoxin family protein</fullName>
    </submittedName>
</protein>
<dbReference type="CDD" id="cd02947">
    <property type="entry name" value="TRX_family"/>
    <property type="match status" value="1"/>
</dbReference>
<keyword evidence="3" id="KW-1185">Reference proteome</keyword>
<evidence type="ECO:0000313" key="3">
    <source>
        <dbReference type="Proteomes" id="UP001597369"/>
    </source>
</evidence>
<dbReference type="SUPFAM" id="SSF52833">
    <property type="entry name" value="Thioredoxin-like"/>
    <property type="match status" value="1"/>
</dbReference>
<organism evidence="2 3">
    <name type="scientific">Pontibacter silvestris</name>
    <dbReference type="NCBI Taxonomy" id="2305183"/>
    <lineage>
        <taxon>Bacteria</taxon>
        <taxon>Pseudomonadati</taxon>
        <taxon>Bacteroidota</taxon>
        <taxon>Cytophagia</taxon>
        <taxon>Cytophagales</taxon>
        <taxon>Hymenobacteraceae</taxon>
        <taxon>Pontibacter</taxon>
    </lineage>
</organism>
<dbReference type="InterPro" id="IPR013766">
    <property type="entry name" value="Thioredoxin_domain"/>
</dbReference>
<comment type="caution">
    <text evidence="2">The sequence shown here is derived from an EMBL/GenBank/DDBJ whole genome shotgun (WGS) entry which is preliminary data.</text>
</comment>
<dbReference type="PROSITE" id="PS51352">
    <property type="entry name" value="THIOREDOXIN_2"/>
    <property type="match status" value="1"/>
</dbReference>
<dbReference type="Proteomes" id="UP001597369">
    <property type="component" value="Unassembled WGS sequence"/>
</dbReference>
<reference evidence="3" key="1">
    <citation type="journal article" date="2019" name="Int. J. Syst. Evol. Microbiol.">
        <title>The Global Catalogue of Microorganisms (GCM) 10K type strain sequencing project: providing services to taxonomists for standard genome sequencing and annotation.</title>
        <authorList>
            <consortium name="The Broad Institute Genomics Platform"/>
            <consortium name="The Broad Institute Genome Sequencing Center for Infectious Disease"/>
            <person name="Wu L."/>
            <person name="Ma J."/>
        </authorList>
    </citation>
    <scope>NUCLEOTIDE SEQUENCE [LARGE SCALE GENOMIC DNA]</scope>
    <source>
        <strain evidence="3">JCM 16545</strain>
    </source>
</reference>
<dbReference type="Pfam" id="PF00085">
    <property type="entry name" value="Thioredoxin"/>
    <property type="match status" value="1"/>
</dbReference>
<evidence type="ECO:0000259" key="1">
    <source>
        <dbReference type="PROSITE" id="PS51352"/>
    </source>
</evidence>
<gene>
    <name evidence="2" type="ORF">ACFSKU_06915</name>
</gene>
<dbReference type="Gene3D" id="3.40.30.10">
    <property type="entry name" value="Glutaredoxin"/>
    <property type="match status" value="1"/>
</dbReference>